<name>A0ABZ0S4Y7_9BACI</name>
<keyword evidence="7" id="KW-0067">ATP-binding</keyword>
<dbReference type="Pfam" id="PF00271">
    <property type="entry name" value="Helicase_C"/>
    <property type="match status" value="1"/>
</dbReference>
<evidence type="ECO:0000259" key="6">
    <source>
        <dbReference type="PROSITE" id="PS51194"/>
    </source>
</evidence>
<keyword evidence="7" id="KW-0347">Helicase</keyword>
<evidence type="ECO:0000313" key="7">
    <source>
        <dbReference type="EMBL" id="WPK12887.1"/>
    </source>
</evidence>
<keyword evidence="3" id="KW-0175">Coiled coil</keyword>
<evidence type="ECO:0000259" key="4">
    <source>
        <dbReference type="PROSITE" id="PS50966"/>
    </source>
</evidence>
<evidence type="ECO:0000259" key="5">
    <source>
        <dbReference type="PROSITE" id="PS51192"/>
    </source>
</evidence>
<dbReference type="InterPro" id="IPR027417">
    <property type="entry name" value="P-loop_NTPase"/>
</dbReference>
<protein>
    <submittedName>
        <fullName evidence="7">DEAD/DEAH box helicase</fullName>
    </submittedName>
</protein>
<dbReference type="Gene3D" id="3.40.50.300">
    <property type="entry name" value="P-loop containing nucleotide triphosphate hydrolases"/>
    <property type="match status" value="1"/>
</dbReference>
<dbReference type="Proteomes" id="UP001322664">
    <property type="component" value="Chromosome"/>
</dbReference>
<keyword evidence="1" id="KW-0378">Hydrolase</keyword>
<dbReference type="SUPFAM" id="SSF52540">
    <property type="entry name" value="P-loop containing nucleoside triphosphate hydrolases"/>
    <property type="match status" value="2"/>
</dbReference>
<feature type="domain" description="SWIM-type" evidence="4">
    <location>
        <begin position="53"/>
        <end position="92"/>
    </location>
</feature>
<dbReference type="PROSITE" id="PS51192">
    <property type="entry name" value="HELICASE_ATP_BIND_1"/>
    <property type="match status" value="1"/>
</dbReference>
<dbReference type="InterPro" id="IPR038718">
    <property type="entry name" value="SNF2-like_sf"/>
</dbReference>
<feature type="domain" description="Helicase ATP-binding" evidence="5">
    <location>
        <begin position="618"/>
        <end position="781"/>
    </location>
</feature>
<keyword evidence="8" id="KW-1185">Reference proteome</keyword>
<dbReference type="SMART" id="SM00487">
    <property type="entry name" value="DEXDc"/>
    <property type="match status" value="1"/>
</dbReference>
<dbReference type="PROSITE" id="PS51194">
    <property type="entry name" value="HELICASE_CTER"/>
    <property type="match status" value="1"/>
</dbReference>
<evidence type="ECO:0000313" key="8">
    <source>
        <dbReference type="Proteomes" id="UP001322664"/>
    </source>
</evidence>
<feature type="coiled-coil region" evidence="3">
    <location>
        <begin position="1015"/>
        <end position="1042"/>
    </location>
</feature>
<reference evidence="7 8" key="1">
    <citation type="submission" date="2023-09" db="EMBL/GenBank/DDBJ databases">
        <authorList>
            <person name="Page C.A."/>
            <person name="Perez-Diaz I.M."/>
        </authorList>
    </citation>
    <scope>NUCLEOTIDE SEQUENCE [LARGE SCALE GENOMIC DNA]</scope>
    <source>
        <strain evidence="7 8">Ll15</strain>
    </source>
</reference>
<dbReference type="Pfam" id="PF08455">
    <property type="entry name" value="SNF2_assoc"/>
    <property type="match status" value="1"/>
</dbReference>
<dbReference type="EMBL" id="CP137624">
    <property type="protein sequence ID" value="WPK12887.1"/>
    <property type="molecule type" value="Genomic_DNA"/>
</dbReference>
<sequence>MNYFLNTKKIKDMCGEISYKKGKKYFQDNKVVLKNFHPSDAIVNASVKGNGLFHVVIKKGQNGFIHAECTCPQLESFHKKCQHVAAVLVLLHDIQVNGGKEAASLSTSNTELVNEVFGIFENSFVRPIRSQYHMENRAMLFVQFTCEIMMLQNGQYLMGIAANIQSYKVTNFKRFLIALDKGEGYAFSNVFSYNPKVHSFTQEDVNVLKRLLYILQNFEATRNEQLEIIDESWLLIPPTEFESLLYLLHLAPHVQLEHHRAVYEGVNILSKQTLPLIFHLDQYYRFTIKNLEHIIVMDTYSYVLYKNNFYKLSKEDSVRLSELKYALAKSEENQLQIEKEQLPYFLDKVVPHLMELGSVEIASNVKNAFPQIPPKAKLFLDRVNNKLLAALEFEYGNVTINPLEDGQSVLNRDHALELEVMSLMEAGLFTRTESGYFMHNEEAEYDFLHYMVPKLSKFVNVYATTAVKERIVKHSSPPNIRIEVDERTDWLIFEFDMHGIPENEIRSILLALTEKRKYYRLTNGALLSLETKAFQEMQRFLYNMGITLEQIEAEEIRVPFISNFYKLGTLNENVLVRGKSLQAIMDDLLHPEKLEFTVPDSINASFREYQIHGFKWLKALAHYKFGGILADDMGLGKTLQSIMFIVSVLPEIRQHHKPVLVVCPSSLVYNWLNELAKFSPQVLVKLIEGDKGQRAALLKDISEVDVVIVSYSLLRMDMNSYQSKSFHTIIFDEAQAFKNPASKTAKAVKALRADNRFALTGTPIENSVDNLWSILNVVFPTLLPERKMFKSLAHQTIKKLVNPFILRRLKEEVLLELPEKMELVLTSDLLPEQKKLYAAYLAKLKVETLEHLNKETFQQNKLKILAGITRLRQICCHPALFVEGYTGSSAKFEHVINIVQECYSAKRRILIFSQFTSMLTLIGRELNRQGIVHFYLDGSTAAAERVALCERFNTGEREVFLISLKAGGTGLNLTGADTVIHYDLWWNPAVEQQASDRAYRMGQKNNVQVMKLIAKGTIEEKINELQEKKKNLIQAVIESDNENLTMLSEREIKDILMIE</sequence>
<dbReference type="GO" id="GO:0004386">
    <property type="term" value="F:helicase activity"/>
    <property type="evidence" value="ECO:0007669"/>
    <property type="project" value="UniProtKB-KW"/>
</dbReference>
<evidence type="ECO:0000256" key="3">
    <source>
        <dbReference type="SAM" id="Coils"/>
    </source>
</evidence>
<dbReference type="InterPro" id="IPR013663">
    <property type="entry name" value="Helicase_SWF/SNF/SWI_bac"/>
</dbReference>
<dbReference type="PANTHER" id="PTHR10799">
    <property type="entry name" value="SNF2/RAD54 HELICASE FAMILY"/>
    <property type="match status" value="1"/>
</dbReference>
<keyword evidence="2" id="KW-0479">Metal-binding</keyword>
<dbReference type="InterPro" id="IPR007527">
    <property type="entry name" value="Znf_SWIM"/>
</dbReference>
<evidence type="ECO:0000256" key="2">
    <source>
        <dbReference type="PROSITE-ProRule" id="PRU00325"/>
    </source>
</evidence>
<dbReference type="InterPro" id="IPR000330">
    <property type="entry name" value="SNF2_N"/>
</dbReference>
<organism evidence="7 8">
    <name type="scientific">Lysinibacillus louembei</name>
    <dbReference type="NCBI Taxonomy" id="1470088"/>
    <lineage>
        <taxon>Bacteria</taxon>
        <taxon>Bacillati</taxon>
        <taxon>Bacillota</taxon>
        <taxon>Bacilli</taxon>
        <taxon>Bacillales</taxon>
        <taxon>Bacillaceae</taxon>
        <taxon>Lysinibacillus</taxon>
    </lineage>
</organism>
<dbReference type="InterPro" id="IPR014001">
    <property type="entry name" value="Helicase_ATP-bd"/>
</dbReference>
<dbReference type="Pfam" id="PF00176">
    <property type="entry name" value="SNF2-rel_dom"/>
    <property type="match status" value="1"/>
</dbReference>
<keyword evidence="2" id="KW-0862">Zinc</keyword>
<dbReference type="RefSeq" id="WP_319837549.1">
    <property type="nucleotide sequence ID" value="NZ_CP137624.1"/>
</dbReference>
<keyword evidence="2" id="KW-0863">Zinc-finger</keyword>
<dbReference type="Gene3D" id="3.40.50.10810">
    <property type="entry name" value="Tandem AAA-ATPase domain"/>
    <property type="match status" value="1"/>
</dbReference>
<keyword evidence="7" id="KW-0547">Nucleotide-binding</keyword>
<dbReference type="SMART" id="SM00490">
    <property type="entry name" value="HELICc"/>
    <property type="match status" value="1"/>
</dbReference>
<dbReference type="PROSITE" id="PS50966">
    <property type="entry name" value="ZF_SWIM"/>
    <property type="match status" value="1"/>
</dbReference>
<accession>A0ABZ0S4Y7</accession>
<dbReference type="InterPro" id="IPR049730">
    <property type="entry name" value="SNF2/RAD54-like_C"/>
</dbReference>
<dbReference type="CDD" id="cd18793">
    <property type="entry name" value="SF2_C_SNF"/>
    <property type="match status" value="1"/>
</dbReference>
<feature type="domain" description="Helicase C-terminal" evidence="6">
    <location>
        <begin position="897"/>
        <end position="1048"/>
    </location>
</feature>
<gene>
    <name evidence="7" type="ORF">R6U77_04045</name>
</gene>
<proteinExistence type="predicted"/>
<dbReference type="InterPro" id="IPR001650">
    <property type="entry name" value="Helicase_C-like"/>
</dbReference>
<evidence type="ECO:0000256" key="1">
    <source>
        <dbReference type="ARBA" id="ARBA00022801"/>
    </source>
</evidence>